<comment type="caution">
    <text evidence="2">The sequence shown here is derived from an EMBL/GenBank/DDBJ whole genome shotgun (WGS) entry which is preliminary data.</text>
</comment>
<dbReference type="Proteomes" id="UP000230179">
    <property type="component" value="Unassembled WGS sequence"/>
</dbReference>
<dbReference type="InterPro" id="IPR029033">
    <property type="entry name" value="His_PPase_superfam"/>
</dbReference>
<organism evidence="2 3">
    <name type="scientific">Candidatus Kaiserbacteria bacterium CG10_big_fil_rev_8_21_14_0_10_56_12</name>
    <dbReference type="NCBI Taxonomy" id="1974611"/>
    <lineage>
        <taxon>Bacteria</taxon>
        <taxon>Candidatus Kaiseribacteriota</taxon>
    </lineage>
</organism>
<dbReference type="Pfam" id="PF00300">
    <property type="entry name" value="His_Phos_1"/>
    <property type="match status" value="1"/>
</dbReference>
<reference evidence="3" key="1">
    <citation type="submission" date="2017-09" db="EMBL/GenBank/DDBJ databases">
        <title>Depth-based differentiation of microbial function through sediment-hosted aquifers and enrichment of novel symbionts in the deep terrestrial subsurface.</title>
        <authorList>
            <person name="Probst A.J."/>
            <person name="Ladd B."/>
            <person name="Jarett J.K."/>
            <person name="Geller-Mcgrath D.E."/>
            <person name="Sieber C.M.K."/>
            <person name="Emerson J.B."/>
            <person name="Anantharaman K."/>
            <person name="Thomas B.C."/>
            <person name="Malmstrom R."/>
            <person name="Stieglmeier M."/>
            <person name="Klingl A."/>
            <person name="Woyke T."/>
            <person name="Ryan C.M."/>
            <person name="Banfield J.F."/>
        </authorList>
    </citation>
    <scope>NUCLEOTIDE SEQUENCE [LARGE SCALE GENOMIC DNA]</scope>
</reference>
<feature type="region of interest" description="Disordered" evidence="1">
    <location>
        <begin position="276"/>
        <end position="297"/>
    </location>
</feature>
<name>A0A2H0U9C5_9BACT</name>
<sequence>MSEKYRYSIERKEDTSESVEGPREIPIIDIVRHGPTTYKELADPHFVFNPSAEAFALTSEYLDLTAEGIDIIRETGRQLATRIDREHEAVLIVSSPNYRAQSTALVLDEELRKAGIHLVLPPNQIRLAHQLRQISFRDSDTRARWIAEDKKYRAEDDKHRRFPPEKAHADIADRLGMDLSEIFTESHEEISTRLMRLLRHASNAARYMNKDPDKGPVTDKKLRIVLVTHEEAPSLLMKEALGTEENIKRGQILEIMPSAAFEKGTKTPFTLELVPQGEDSEAGTSVAELRISADTET</sequence>
<proteinExistence type="predicted"/>
<dbReference type="Gene3D" id="3.40.50.1240">
    <property type="entry name" value="Phosphoglycerate mutase-like"/>
    <property type="match status" value="1"/>
</dbReference>
<evidence type="ECO:0000313" key="2">
    <source>
        <dbReference type="EMBL" id="PIR82997.1"/>
    </source>
</evidence>
<evidence type="ECO:0008006" key="4">
    <source>
        <dbReference type="Google" id="ProtNLM"/>
    </source>
</evidence>
<dbReference type="InterPro" id="IPR013078">
    <property type="entry name" value="His_Pase_superF_clade-1"/>
</dbReference>
<dbReference type="AlphaFoldDB" id="A0A2H0U9C5"/>
<evidence type="ECO:0000256" key="1">
    <source>
        <dbReference type="SAM" id="MobiDB-lite"/>
    </source>
</evidence>
<feature type="region of interest" description="Disordered" evidence="1">
    <location>
        <begin position="1"/>
        <end position="20"/>
    </location>
</feature>
<accession>A0A2H0U9C5</accession>
<dbReference type="SUPFAM" id="SSF53254">
    <property type="entry name" value="Phosphoglycerate mutase-like"/>
    <property type="match status" value="1"/>
</dbReference>
<evidence type="ECO:0000313" key="3">
    <source>
        <dbReference type="Proteomes" id="UP000230179"/>
    </source>
</evidence>
<protein>
    <recommendedName>
        <fullName evidence="4">Histidine phosphatase family protein</fullName>
    </recommendedName>
</protein>
<gene>
    <name evidence="2" type="ORF">COU19_02950</name>
</gene>
<dbReference type="EMBL" id="PFBL01000022">
    <property type="protein sequence ID" value="PIR82997.1"/>
    <property type="molecule type" value="Genomic_DNA"/>
</dbReference>